<keyword evidence="8" id="KW-0547">Nucleotide-binding</keyword>
<dbReference type="Pfam" id="PF07568">
    <property type="entry name" value="HisKA_2"/>
    <property type="match status" value="1"/>
</dbReference>
<comment type="caution">
    <text evidence="15">The sequence shown here is derived from an EMBL/GenBank/DDBJ whole genome shotgun (WGS) entry which is preliminary data.</text>
</comment>
<keyword evidence="12" id="KW-0675">Receptor</keyword>
<dbReference type="InterPro" id="IPR036890">
    <property type="entry name" value="HATPase_C_sf"/>
</dbReference>
<dbReference type="Gene3D" id="3.30.565.10">
    <property type="entry name" value="Histidine kinase-like ATPase, C-terminal domain"/>
    <property type="match status" value="1"/>
</dbReference>
<evidence type="ECO:0000313" key="16">
    <source>
        <dbReference type="Proteomes" id="UP000636264"/>
    </source>
</evidence>
<evidence type="ECO:0000256" key="7">
    <source>
        <dbReference type="ARBA" id="ARBA00022679"/>
    </source>
</evidence>
<comment type="catalytic activity">
    <reaction evidence="1">
        <text>ATP + protein L-histidine = ADP + protein N-phospho-L-histidine.</text>
        <dbReference type="EC" id="2.7.13.3"/>
    </reaction>
</comment>
<keyword evidence="5" id="KW-0597">Phosphoprotein</keyword>
<organism evidence="15 16">
    <name type="scientific">Nitratireductor aestuarii</name>
    <dbReference type="NCBI Taxonomy" id="1735103"/>
    <lineage>
        <taxon>Bacteria</taxon>
        <taxon>Pseudomonadati</taxon>
        <taxon>Pseudomonadota</taxon>
        <taxon>Alphaproteobacteria</taxon>
        <taxon>Hyphomicrobiales</taxon>
        <taxon>Phyllobacteriaceae</taxon>
        <taxon>Nitratireductor</taxon>
    </lineage>
</organism>
<accession>A0A916RMN8</accession>
<keyword evidence="16" id="KW-1185">Reference proteome</keyword>
<evidence type="ECO:0000313" key="15">
    <source>
        <dbReference type="EMBL" id="GGA59606.1"/>
    </source>
</evidence>
<keyword evidence="6" id="KW-0716">Sensory transduction</keyword>
<reference evidence="15" key="1">
    <citation type="journal article" date="2014" name="Int. J. Syst. Evol. Microbiol.">
        <title>Complete genome sequence of Corynebacterium casei LMG S-19264T (=DSM 44701T), isolated from a smear-ripened cheese.</title>
        <authorList>
            <consortium name="US DOE Joint Genome Institute (JGI-PGF)"/>
            <person name="Walter F."/>
            <person name="Albersmeier A."/>
            <person name="Kalinowski J."/>
            <person name="Ruckert C."/>
        </authorList>
    </citation>
    <scope>NUCLEOTIDE SEQUENCE</scope>
    <source>
        <strain evidence="15">CGMCC 1.15320</strain>
    </source>
</reference>
<keyword evidence="10" id="KW-0067">ATP-binding</keyword>
<dbReference type="PRINTS" id="PR01033">
    <property type="entry name" value="PHYTOCHROME"/>
</dbReference>
<evidence type="ECO:0000256" key="4">
    <source>
        <dbReference type="ARBA" id="ARBA00022543"/>
    </source>
</evidence>
<dbReference type="InterPro" id="IPR043150">
    <property type="entry name" value="Phytochrome_PHY_sf"/>
</dbReference>
<dbReference type="SUPFAM" id="SSF55874">
    <property type="entry name" value="ATPase domain of HSP90 chaperone/DNA topoisomerase II/histidine kinase"/>
    <property type="match status" value="1"/>
</dbReference>
<protein>
    <recommendedName>
        <fullName evidence="3">histidine kinase</fullName>
        <ecNumber evidence="3">2.7.13.3</ecNumber>
    </recommendedName>
</protein>
<dbReference type="Pfam" id="PF08446">
    <property type="entry name" value="PAS_2"/>
    <property type="match status" value="1"/>
</dbReference>
<dbReference type="GO" id="GO:0009584">
    <property type="term" value="P:detection of visible light"/>
    <property type="evidence" value="ECO:0007669"/>
    <property type="project" value="InterPro"/>
</dbReference>
<evidence type="ECO:0000256" key="5">
    <source>
        <dbReference type="ARBA" id="ARBA00022553"/>
    </source>
</evidence>
<dbReference type="InterPro" id="IPR003594">
    <property type="entry name" value="HATPase_dom"/>
</dbReference>
<dbReference type="SUPFAM" id="SSF55781">
    <property type="entry name" value="GAF domain-like"/>
    <property type="match status" value="2"/>
</dbReference>
<evidence type="ECO:0000259" key="14">
    <source>
        <dbReference type="PROSITE" id="PS50109"/>
    </source>
</evidence>
<evidence type="ECO:0000256" key="9">
    <source>
        <dbReference type="ARBA" id="ARBA00022777"/>
    </source>
</evidence>
<proteinExistence type="inferred from homology"/>
<feature type="domain" description="Histidine kinase" evidence="14">
    <location>
        <begin position="520"/>
        <end position="708"/>
    </location>
</feature>
<dbReference type="InterPro" id="IPR005467">
    <property type="entry name" value="His_kinase_dom"/>
</dbReference>
<dbReference type="InterPro" id="IPR013654">
    <property type="entry name" value="PAS_2"/>
</dbReference>
<evidence type="ECO:0000259" key="13">
    <source>
        <dbReference type="PROSITE" id="PS50046"/>
    </source>
</evidence>
<dbReference type="PANTHER" id="PTHR41523">
    <property type="entry name" value="TWO-COMPONENT SYSTEM SENSOR PROTEIN"/>
    <property type="match status" value="1"/>
</dbReference>
<dbReference type="InterPro" id="IPR035965">
    <property type="entry name" value="PAS-like_dom_sf"/>
</dbReference>
<dbReference type="InterPro" id="IPR003018">
    <property type="entry name" value="GAF"/>
</dbReference>
<dbReference type="Proteomes" id="UP000636264">
    <property type="component" value="Unassembled WGS sequence"/>
</dbReference>
<dbReference type="Gene3D" id="3.30.450.20">
    <property type="entry name" value="PAS domain"/>
    <property type="match status" value="2"/>
</dbReference>
<dbReference type="SMART" id="SM00387">
    <property type="entry name" value="HATPase_c"/>
    <property type="match status" value="1"/>
</dbReference>
<dbReference type="Gene3D" id="3.30.450.40">
    <property type="match status" value="1"/>
</dbReference>
<dbReference type="Gene3D" id="3.30.450.270">
    <property type="match status" value="1"/>
</dbReference>
<dbReference type="InterPro" id="IPR001294">
    <property type="entry name" value="Phytochrome"/>
</dbReference>
<evidence type="ECO:0000256" key="2">
    <source>
        <dbReference type="ARBA" id="ARBA00006402"/>
    </source>
</evidence>
<evidence type="ECO:0000256" key="10">
    <source>
        <dbReference type="ARBA" id="ARBA00022840"/>
    </source>
</evidence>
<keyword evidence="4" id="KW-0600">Photoreceptor protein</keyword>
<dbReference type="PANTHER" id="PTHR41523:SF8">
    <property type="entry name" value="ETHYLENE RESPONSE SENSOR PROTEIN"/>
    <property type="match status" value="1"/>
</dbReference>
<dbReference type="InterPro" id="IPR016132">
    <property type="entry name" value="Phyto_chromo_attachment"/>
</dbReference>
<dbReference type="InterPro" id="IPR029016">
    <property type="entry name" value="GAF-like_dom_sf"/>
</dbReference>
<keyword evidence="11" id="KW-0157">Chromophore</keyword>
<feature type="domain" description="Phytochrome chromophore attachment site" evidence="13">
    <location>
        <begin position="134"/>
        <end position="290"/>
    </location>
</feature>
<keyword evidence="9" id="KW-0418">Kinase</keyword>
<dbReference type="Pfam" id="PF13581">
    <property type="entry name" value="HATPase_c_2"/>
    <property type="match status" value="1"/>
</dbReference>
<evidence type="ECO:0000256" key="11">
    <source>
        <dbReference type="ARBA" id="ARBA00022991"/>
    </source>
</evidence>
<evidence type="ECO:0000256" key="6">
    <source>
        <dbReference type="ARBA" id="ARBA00022606"/>
    </source>
</evidence>
<evidence type="ECO:0000256" key="8">
    <source>
        <dbReference type="ARBA" id="ARBA00022741"/>
    </source>
</evidence>
<dbReference type="PROSITE" id="PS50109">
    <property type="entry name" value="HIS_KIN"/>
    <property type="match status" value="1"/>
</dbReference>
<dbReference type="Pfam" id="PF00360">
    <property type="entry name" value="PHY"/>
    <property type="match status" value="1"/>
</dbReference>
<evidence type="ECO:0000256" key="1">
    <source>
        <dbReference type="ARBA" id="ARBA00000085"/>
    </source>
</evidence>
<dbReference type="AlphaFoldDB" id="A0A916RMN8"/>
<evidence type="ECO:0000256" key="3">
    <source>
        <dbReference type="ARBA" id="ARBA00012438"/>
    </source>
</evidence>
<evidence type="ECO:0000256" key="12">
    <source>
        <dbReference type="ARBA" id="ARBA00023170"/>
    </source>
</evidence>
<gene>
    <name evidence="15" type="ORF">GCM10011385_11700</name>
</gene>
<dbReference type="SUPFAM" id="SSF55785">
    <property type="entry name" value="PYP-like sensor domain (PAS domain)"/>
    <property type="match status" value="1"/>
</dbReference>
<reference evidence="15" key="2">
    <citation type="submission" date="2020-09" db="EMBL/GenBank/DDBJ databases">
        <authorList>
            <person name="Sun Q."/>
            <person name="Zhou Y."/>
        </authorList>
    </citation>
    <scope>NUCLEOTIDE SEQUENCE</scope>
    <source>
        <strain evidence="15">CGMCC 1.15320</strain>
    </source>
</reference>
<dbReference type="InterPro" id="IPR013515">
    <property type="entry name" value="Phytochrome_cen-reg"/>
</dbReference>
<dbReference type="EMBL" id="BMIF01000002">
    <property type="protein sequence ID" value="GGA59606.1"/>
    <property type="molecule type" value="Genomic_DNA"/>
</dbReference>
<dbReference type="EC" id="2.7.13.3" evidence="3"/>
<dbReference type="Pfam" id="PF01590">
    <property type="entry name" value="GAF"/>
    <property type="match status" value="1"/>
</dbReference>
<keyword evidence="7" id="KW-0808">Transferase</keyword>
<dbReference type="GO" id="GO:0006355">
    <property type="term" value="P:regulation of DNA-templated transcription"/>
    <property type="evidence" value="ECO:0007669"/>
    <property type="project" value="InterPro"/>
</dbReference>
<dbReference type="RefSeq" id="WP_188720001.1">
    <property type="nucleotide sequence ID" value="NZ_BMIF01000002.1"/>
</dbReference>
<sequence>MLERVATNLTNCDLEPIHIPGSIQPHGLMIVADAHGTVVGSAGCGAEAKRLRGNRLQDVLAIDLAGFSHQSLPQTGFSVLGQAEWNGRLHDVIAYRSGEYAVFELTEAEAGSQFGATFLARLESIGSRLSRSITLTDLANQTAKIFQEITGYGRVMVYRFIDDEAGVVIGESIADGSDSFMNHHFPGSDIPKQARALYLRNRVRVIADVNYTPVPIESYREDLSALDLSDSTLRSVSPVHIQYLKNMGVNASASMSIIKDGVLCGMVACHHHEPRVLSLATRLTCQTVASAVARQIKMREEGELNRERVRLRAQEDLIVNRLGTDENLRSFLGGAARDLTHLLRADGFAAVQGNEVYRSGTCPAPEMVCAIAEFAGESGHSKPFASSHLSEDMPAAASCKDIASGVVAVTMDTEVPSTLLWFRAEKVQTVYWAGHPHKNVTQAEERKALTPRASFATWAQQVAGRSEDWLDAEKESAIRLTKRMLDAWNNRRINRLNQDLLSTLRKNESLIQQKDFLLKEVNHRVQNSLAIVSAFLRMQARNAEPIVQEQLAQAEQRLRAVGLVHRRLYQENDVQTVDLGRYLDELVGELASTLDPRWRQQLSLDLNPTWIDPERAISVGLIVNELLTNSVKYAYGGEPGPIMLSLEPARGGFRLTVADRGRGVTGQVEGTGFGSRVINALVERLNGTISSEDNEPGLRTILSVPTNA</sequence>
<name>A0A916RMN8_9HYPH</name>
<comment type="similarity">
    <text evidence="2">In the N-terminal section; belongs to the phytochrome family.</text>
</comment>
<dbReference type="GO" id="GO:0009881">
    <property type="term" value="F:photoreceptor activity"/>
    <property type="evidence" value="ECO:0007669"/>
    <property type="project" value="UniProtKB-KW"/>
</dbReference>
<dbReference type="GO" id="GO:0005524">
    <property type="term" value="F:ATP binding"/>
    <property type="evidence" value="ECO:0007669"/>
    <property type="project" value="UniProtKB-KW"/>
</dbReference>
<dbReference type="InterPro" id="IPR011495">
    <property type="entry name" value="Sig_transdc_His_kin_sub2_dim/P"/>
</dbReference>
<dbReference type="PROSITE" id="PS50046">
    <property type="entry name" value="PHYTOCHROME_2"/>
    <property type="match status" value="1"/>
</dbReference>
<dbReference type="GO" id="GO:0004673">
    <property type="term" value="F:protein histidine kinase activity"/>
    <property type="evidence" value="ECO:0007669"/>
    <property type="project" value="UniProtKB-EC"/>
</dbReference>